<protein>
    <recommendedName>
        <fullName evidence="4">DUF481 domain-containing protein</fullName>
    </recommendedName>
</protein>
<evidence type="ECO:0000313" key="2">
    <source>
        <dbReference type="EMBL" id="TSB01887.1"/>
    </source>
</evidence>
<dbReference type="AlphaFoldDB" id="A0A553WB22"/>
<gene>
    <name evidence="2" type="ORF">FOM92_12035</name>
</gene>
<keyword evidence="3" id="KW-1185">Reference proteome</keyword>
<feature type="signal peptide" evidence="1">
    <location>
        <begin position="1"/>
        <end position="25"/>
    </location>
</feature>
<evidence type="ECO:0000256" key="1">
    <source>
        <dbReference type="SAM" id="SignalP"/>
    </source>
</evidence>
<dbReference type="Proteomes" id="UP000320160">
    <property type="component" value="Unassembled WGS sequence"/>
</dbReference>
<accession>A0A553WB22</accession>
<name>A0A553WB22_9SPHN</name>
<comment type="caution">
    <text evidence="2">The sequence shown here is derived from an EMBL/GenBank/DDBJ whole genome shotgun (WGS) entry which is preliminary data.</text>
</comment>
<dbReference type="EMBL" id="VKKU01000002">
    <property type="protein sequence ID" value="TSB01887.1"/>
    <property type="molecule type" value="Genomic_DNA"/>
</dbReference>
<evidence type="ECO:0000313" key="3">
    <source>
        <dbReference type="Proteomes" id="UP000320160"/>
    </source>
</evidence>
<keyword evidence="1" id="KW-0732">Signal</keyword>
<dbReference type="RefSeq" id="WP_143777107.1">
    <property type="nucleotide sequence ID" value="NZ_VKKU01000002.1"/>
</dbReference>
<dbReference type="OrthoDB" id="9837616at2"/>
<evidence type="ECO:0008006" key="4">
    <source>
        <dbReference type="Google" id="ProtNLM"/>
    </source>
</evidence>
<sequence>MKRAVLTLILLLVAITGTVLNPAVAAERDYTPNHPNLEDEERVYAGFSFTPLLVETKVAGVDVEVETSIVREVRALAPSVPSTAALPAAPLHDGSAAKRAARATDVRISARRTFALSSKFFVDTLARAELPTGDVQTGLGRGRTEFMADLGVRSEIGRFSLWAGGARKANLKTRWSSGRDVNEVYAGWNARIGKSSDLRMDFVATQKRENYLRREQSISTEFSKAIGPGKRIAVYAGRYTGPWGKEVSAGATLRFKL</sequence>
<proteinExistence type="predicted"/>
<reference evidence="2 3" key="1">
    <citation type="submission" date="2019-07" db="EMBL/GenBank/DDBJ databases">
        <authorList>
            <person name="Park M."/>
        </authorList>
    </citation>
    <scope>NUCLEOTIDE SEQUENCE [LARGE SCALE GENOMIC DNA]</scope>
    <source>
        <strain evidence="2 3">KCTC32445</strain>
    </source>
</reference>
<organism evidence="2 3">
    <name type="scientific">Sphingorhabdus contaminans</name>
    <dbReference type="NCBI Taxonomy" id="1343899"/>
    <lineage>
        <taxon>Bacteria</taxon>
        <taxon>Pseudomonadati</taxon>
        <taxon>Pseudomonadota</taxon>
        <taxon>Alphaproteobacteria</taxon>
        <taxon>Sphingomonadales</taxon>
        <taxon>Sphingomonadaceae</taxon>
        <taxon>Sphingorhabdus</taxon>
    </lineage>
</organism>
<feature type="chain" id="PRO_5022007923" description="DUF481 domain-containing protein" evidence="1">
    <location>
        <begin position="26"/>
        <end position="257"/>
    </location>
</feature>